<sequence length="126" mass="14305">MVQNTDRATFNNIENLGIGFINYSLVPYLIRIEQRINAGLVKNNKQGQLYAKFNTGALLRGDMKSRFEAYATGINWGIYSPNECRELEELNPREGGDIYLTPMNMTTKPEDQTEDKPHADNDETTA</sequence>
<feature type="region of interest" description="Disordered" evidence="1">
    <location>
        <begin position="95"/>
        <end position="126"/>
    </location>
</feature>
<dbReference type="STRING" id="1873482.Xedl_03899"/>
<dbReference type="Pfam" id="PF04860">
    <property type="entry name" value="Phage_portal"/>
    <property type="match status" value="1"/>
</dbReference>
<dbReference type="Proteomes" id="UP000186268">
    <property type="component" value="Unassembled WGS sequence"/>
</dbReference>
<dbReference type="InterPro" id="IPR006944">
    <property type="entry name" value="Phage/GTA_portal"/>
</dbReference>
<gene>
    <name evidence="2" type="ORF">Xedl_03899</name>
</gene>
<organism evidence="2 3">
    <name type="scientific">Xenorhabdus eapokensis</name>
    <dbReference type="NCBI Taxonomy" id="1873482"/>
    <lineage>
        <taxon>Bacteria</taxon>
        <taxon>Pseudomonadati</taxon>
        <taxon>Pseudomonadota</taxon>
        <taxon>Gammaproteobacteria</taxon>
        <taxon>Enterobacterales</taxon>
        <taxon>Morganellaceae</taxon>
        <taxon>Xenorhabdus</taxon>
    </lineage>
</organism>
<dbReference type="EMBL" id="MKGQ01000114">
    <property type="protein sequence ID" value="OKO97741.1"/>
    <property type="molecule type" value="Genomic_DNA"/>
</dbReference>
<reference evidence="2 3" key="1">
    <citation type="submission" date="2016-09" db="EMBL/GenBank/DDBJ databases">
        <title>Xenorhabdus thuongxuanensis sp. nov. and Xenorhabdus eapokensis sp. nov., isolated from Steinernema species.</title>
        <authorList>
            <person name="Kaempfer P."/>
            <person name="Tobias N.J."/>
            <person name="Phan Ke L."/>
            <person name="Bode H.B."/>
            <person name="Glaeser S.P."/>
        </authorList>
    </citation>
    <scope>NUCLEOTIDE SEQUENCE [LARGE SCALE GENOMIC DNA]</scope>
    <source>
        <strain evidence="2 3">DL20</strain>
    </source>
</reference>
<name>A0A1Q5TBZ2_9GAMM</name>
<comment type="caution">
    <text evidence="2">The sequence shown here is derived from an EMBL/GenBank/DDBJ whole genome shotgun (WGS) entry which is preliminary data.</text>
</comment>
<feature type="compositionally biased region" description="Basic and acidic residues" evidence="1">
    <location>
        <begin position="108"/>
        <end position="126"/>
    </location>
</feature>
<keyword evidence="3" id="KW-1185">Reference proteome</keyword>
<evidence type="ECO:0000313" key="3">
    <source>
        <dbReference type="Proteomes" id="UP000186268"/>
    </source>
</evidence>
<evidence type="ECO:0000313" key="2">
    <source>
        <dbReference type="EMBL" id="OKO97741.1"/>
    </source>
</evidence>
<dbReference type="AlphaFoldDB" id="A0A1Q5TBZ2"/>
<protein>
    <submittedName>
        <fullName evidence="2">Portal protein</fullName>
    </submittedName>
</protein>
<accession>A0A1Q5TBZ2</accession>
<evidence type="ECO:0000256" key="1">
    <source>
        <dbReference type="SAM" id="MobiDB-lite"/>
    </source>
</evidence>
<proteinExistence type="predicted"/>